<dbReference type="PANTHER" id="PTHR35801">
    <property type="entry name" value="PHOSPHOSERINE PHOSPHATASE RSBX"/>
    <property type="match status" value="1"/>
</dbReference>
<organism evidence="2 3">
    <name type="scientific">Paraconexibacter antarcticus</name>
    <dbReference type="NCBI Taxonomy" id="2949664"/>
    <lineage>
        <taxon>Bacteria</taxon>
        <taxon>Bacillati</taxon>
        <taxon>Actinomycetota</taxon>
        <taxon>Thermoleophilia</taxon>
        <taxon>Solirubrobacterales</taxon>
        <taxon>Paraconexibacteraceae</taxon>
        <taxon>Paraconexibacter</taxon>
    </lineage>
</organism>
<dbReference type="GO" id="GO:0005524">
    <property type="term" value="F:ATP binding"/>
    <property type="evidence" value="ECO:0007669"/>
    <property type="project" value="UniProtKB-KW"/>
</dbReference>
<feature type="domain" description="PPM-type phosphatase" evidence="1">
    <location>
        <begin position="136"/>
        <end position="326"/>
    </location>
</feature>
<dbReference type="RefSeq" id="WP_254573493.1">
    <property type="nucleotide sequence ID" value="NZ_CP098502.1"/>
</dbReference>
<dbReference type="Pfam" id="PF13581">
    <property type="entry name" value="HATPase_c_2"/>
    <property type="match status" value="1"/>
</dbReference>
<evidence type="ECO:0000259" key="1">
    <source>
        <dbReference type="SMART" id="SM00331"/>
    </source>
</evidence>
<evidence type="ECO:0000313" key="3">
    <source>
        <dbReference type="Proteomes" id="UP001056035"/>
    </source>
</evidence>
<keyword evidence="2" id="KW-0067">ATP-binding</keyword>
<dbReference type="InterPro" id="IPR003594">
    <property type="entry name" value="HATPase_dom"/>
</dbReference>
<reference evidence="2 3" key="1">
    <citation type="submission" date="2022-06" db="EMBL/GenBank/DDBJ databases">
        <title>Paraconexibacter antarcticus.</title>
        <authorList>
            <person name="Kim C.S."/>
        </authorList>
    </citation>
    <scope>NUCLEOTIDE SEQUENCE [LARGE SCALE GENOMIC DNA]</scope>
    <source>
        <strain evidence="2 3">02-257</strain>
    </source>
</reference>
<sequence>MGLNATIRLRIQDLSGVGPARRAAERLAREAQLDETRIGRASILVSELATNIARHAAGRGSLALRASPGLLTVAAWDAGPGIADLARAARDGFSTGGTAGTGLGAVGRLSDVVDVTSTPGAGTVITAWLGHRPADAPDVDGLALPIDDDGPCGDAFATRVDDGVMTILLADGLGHGPSAAEASDDAVASLLTGPRRDPAEVLADAHAALRHTRGAAVSVACLDPVRGEVRFAGVGNVAGVVCGAGGARAMAAHNGIVGHQARRLQQFTYPLGARDLVVLHSDGVRGAWGLDAHPGLMRREALTIAATIIRDAERGRDDVSVVVARPGPRGAVA</sequence>
<keyword evidence="2" id="KW-0547">Nucleotide-binding</keyword>
<keyword evidence="3" id="KW-1185">Reference proteome</keyword>
<evidence type="ECO:0000313" key="2">
    <source>
        <dbReference type="EMBL" id="UTI66838.1"/>
    </source>
</evidence>
<dbReference type="InterPro" id="IPR036890">
    <property type="entry name" value="HATPase_C_sf"/>
</dbReference>
<dbReference type="InterPro" id="IPR001932">
    <property type="entry name" value="PPM-type_phosphatase-like_dom"/>
</dbReference>
<dbReference type="InterPro" id="IPR036457">
    <property type="entry name" value="PPM-type-like_dom_sf"/>
</dbReference>
<proteinExistence type="predicted"/>
<dbReference type="Pfam" id="PF07228">
    <property type="entry name" value="SpoIIE"/>
    <property type="match status" value="1"/>
</dbReference>
<accession>A0ABY5DZR1</accession>
<dbReference type="Gene3D" id="3.60.40.10">
    <property type="entry name" value="PPM-type phosphatase domain"/>
    <property type="match status" value="1"/>
</dbReference>
<dbReference type="SUPFAM" id="SSF81606">
    <property type="entry name" value="PP2C-like"/>
    <property type="match status" value="1"/>
</dbReference>
<name>A0ABY5DZR1_9ACTN</name>
<dbReference type="PANTHER" id="PTHR35801:SF1">
    <property type="entry name" value="PHOSPHOSERINE PHOSPHATASE RSBX"/>
    <property type="match status" value="1"/>
</dbReference>
<dbReference type="Proteomes" id="UP001056035">
    <property type="component" value="Chromosome"/>
</dbReference>
<protein>
    <submittedName>
        <fullName evidence="2">ATP-binding protein</fullName>
    </submittedName>
</protein>
<dbReference type="EMBL" id="CP098502">
    <property type="protein sequence ID" value="UTI66838.1"/>
    <property type="molecule type" value="Genomic_DNA"/>
</dbReference>
<gene>
    <name evidence="2" type="ORF">NBH00_11660</name>
</gene>
<dbReference type="SUPFAM" id="SSF55874">
    <property type="entry name" value="ATPase domain of HSP90 chaperone/DNA topoisomerase II/histidine kinase"/>
    <property type="match status" value="1"/>
</dbReference>
<dbReference type="InterPro" id="IPR039248">
    <property type="entry name" value="Ptase_RsbX"/>
</dbReference>
<dbReference type="SMART" id="SM00331">
    <property type="entry name" value="PP2C_SIG"/>
    <property type="match status" value="1"/>
</dbReference>
<dbReference type="Gene3D" id="3.30.565.10">
    <property type="entry name" value="Histidine kinase-like ATPase, C-terminal domain"/>
    <property type="match status" value="1"/>
</dbReference>